<dbReference type="GO" id="GO:0015074">
    <property type="term" value="P:DNA integration"/>
    <property type="evidence" value="ECO:0007669"/>
    <property type="project" value="UniProtKB-KW"/>
</dbReference>
<accession>A0A520LP21</accession>
<keyword evidence="2 3" id="KW-0238">DNA-binding</keyword>
<organism evidence="5 6">
    <name type="scientific">SAR92 clade bacterium</name>
    <dbReference type="NCBI Taxonomy" id="2315479"/>
    <lineage>
        <taxon>Bacteria</taxon>
        <taxon>Pseudomonadati</taxon>
        <taxon>Pseudomonadota</taxon>
        <taxon>Gammaproteobacteria</taxon>
        <taxon>Cellvibrionales</taxon>
        <taxon>Porticoccaceae</taxon>
        <taxon>SAR92 clade</taxon>
    </lineage>
</organism>
<evidence type="ECO:0000313" key="6">
    <source>
        <dbReference type="Proteomes" id="UP000318148"/>
    </source>
</evidence>
<keyword evidence="1" id="KW-0229">DNA integration</keyword>
<dbReference type="GO" id="GO:0003677">
    <property type="term" value="F:DNA binding"/>
    <property type="evidence" value="ECO:0007669"/>
    <property type="project" value="UniProtKB-UniRule"/>
</dbReference>
<dbReference type="Proteomes" id="UP000318148">
    <property type="component" value="Unassembled WGS sequence"/>
</dbReference>
<proteinExistence type="predicted"/>
<evidence type="ECO:0000256" key="1">
    <source>
        <dbReference type="ARBA" id="ARBA00022908"/>
    </source>
</evidence>
<dbReference type="Gene3D" id="1.10.150.130">
    <property type="match status" value="1"/>
</dbReference>
<evidence type="ECO:0000259" key="4">
    <source>
        <dbReference type="PROSITE" id="PS51900"/>
    </source>
</evidence>
<feature type="domain" description="Core-binding (CB)" evidence="4">
    <location>
        <begin position="46"/>
        <end position="184"/>
    </location>
</feature>
<dbReference type="InterPro" id="IPR010998">
    <property type="entry name" value="Integrase_recombinase_N"/>
</dbReference>
<evidence type="ECO:0000256" key="2">
    <source>
        <dbReference type="ARBA" id="ARBA00023125"/>
    </source>
</evidence>
<dbReference type="AlphaFoldDB" id="A0A520LP21"/>
<sequence length="185" mass="22030">MKFDLCPVFDSLDKFARLPIGLRMLDEYPDTKQYINSLSVKIPSLVDDVIQSQSFLRSYGRKSEATYRSYRNEIERFLLWSWSQQEKTINQLTRQDLERYFDFAKKPPKSWISDSVQTRFKFVSGEYRINEKWRPFAIKISKYDRKKQIENSSSPNVSKRSHELSGEAMKICFSAISSFYDYLTY</sequence>
<comment type="caution">
    <text evidence="5">The sequence shown here is derived from an EMBL/GenBank/DDBJ whole genome shotgun (WGS) entry which is preliminary data.</text>
</comment>
<name>A0A520LP21_9GAMM</name>
<gene>
    <name evidence="5" type="ORF">EVB02_01130</name>
</gene>
<protein>
    <submittedName>
        <fullName evidence="5">Site-specific integrase</fullName>
    </submittedName>
</protein>
<dbReference type="PROSITE" id="PS51900">
    <property type="entry name" value="CB"/>
    <property type="match status" value="1"/>
</dbReference>
<feature type="non-terminal residue" evidence="5">
    <location>
        <position position="185"/>
    </location>
</feature>
<evidence type="ECO:0000313" key="5">
    <source>
        <dbReference type="EMBL" id="RZO07822.1"/>
    </source>
</evidence>
<reference evidence="5 6" key="1">
    <citation type="submission" date="2019-02" db="EMBL/GenBank/DDBJ databases">
        <title>Prokaryotic population dynamics and viral predation in marine succession experiment using metagenomics: the confinement effect.</title>
        <authorList>
            <person name="Haro-Moreno J.M."/>
            <person name="Rodriguez-Valera F."/>
            <person name="Lopez-Perez M."/>
        </authorList>
    </citation>
    <scope>NUCLEOTIDE SEQUENCE [LARGE SCALE GENOMIC DNA]</scope>
    <source>
        <strain evidence="5">MED-G169</strain>
    </source>
</reference>
<dbReference type="InterPro" id="IPR044068">
    <property type="entry name" value="CB"/>
</dbReference>
<dbReference type="EMBL" id="SHBO01000008">
    <property type="protein sequence ID" value="RZO07822.1"/>
    <property type="molecule type" value="Genomic_DNA"/>
</dbReference>
<evidence type="ECO:0000256" key="3">
    <source>
        <dbReference type="PROSITE-ProRule" id="PRU01248"/>
    </source>
</evidence>